<dbReference type="AlphaFoldDB" id="A0A6G1ER71"/>
<dbReference type="Proteomes" id="UP000479710">
    <property type="component" value="Unassembled WGS sequence"/>
</dbReference>
<evidence type="ECO:0000313" key="1">
    <source>
        <dbReference type="EMBL" id="KAF0927109.1"/>
    </source>
</evidence>
<protein>
    <submittedName>
        <fullName evidence="1">Uncharacterized protein</fullName>
    </submittedName>
</protein>
<comment type="caution">
    <text evidence="1">The sequence shown here is derived from an EMBL/GenBank/DDBJ whole genome shotgun (WGS) entry which is preliminary data.</text>
</comment>
<keyword evidence="2" id="KW-1185">Reference proteome</keyword>
<evidence type="ECO:0000313" key="2">
    <source>
        <dbReference type="Proteomes" id="UP000479710"/>
    </source>
</evidence>
<reference evidence="1 2" key="1">
    <citation type="submission" date="2019-11" db="EMBL/GenBank/DDBJ databases">
        <title>Whole genome sequence of Oryza granulata.</title>
        <authorList>
            <person name="Li W."/>
        </authorList>
    </citation>
    <scope>NUCLEOTIDE SEQUENCE [LARGE SCALE GENOMIC DNA]</scope>
    <source>
        <strain evidence="2">cv. Menghai</strain>
        <tissue evidence="1">Leaf</tissue>
    </source>
</reference>
<accession>A0A6G1ER71</accession>
<gene>
    <name evidence="1" type="ORF">E2562_029866</name>
</gene>
<dbReference type="EMBL" id="SPHZ02000003">
    <property type="protein sequence ID" value="KAF0927109.1"/>
    <property type="molecule type" value="Genomic_DNA"/>
</dbReference>
<sequence length="65" mass="7190">MAICHDERQLCWPTCSLMQDVRAKRIGAGTSHLGANMVEWAQFKVASPELGLAEMQEMEEAIGRG</sequence>
<proteinExistence type="predicted"/>
<name>A0A6G1ER71_9ORYZ</name>
<organism evidence="1 2">
    <name type="scientific">Oryza meyeriana var. granulata</name>
    <dbReference type="NCBI Taxonomy" id="110450"/>
    <lineage>
        <taxon>Eukaryota</taxon>
        <taxon>Viridiplantae</taxon>
        <taxon>Streptophyta</taxon>
        <taxon>Embryophyta</taxon>
        <taxon>Tracheophyta</taxon>
        <taxon>Spermatophyta</taxon>
        <taxon>Magnoliopsida</taxon>
        <taxon>Liliopsida</taxon>
        <taxon>Poales</taxon>
        <taxon>Poaceae</taxon>
        <taxon>BOP clade</taxon>
        <taxon>Oryzoideae</taxon>
        <taxon>Oryzeae</taxon>
        <taxon>Oryzinae</taxon>
        <taxon>Oryza</taxon>
        <taxon>Oryza meyeriana</taxon>
    </lineage>
</organism>